<proteinExistence type="predicted"/>
<dbReference type="Pfam" id="PF02412">
    <property type="entry name" value="TSP_3"/>
    <property type="match status" value="2"/>
</dbReference>
<feature type="transmembrane region" description="Helical" evidence="4">
    <location>
        <begin position="355"/>
        <end position="377"/>
    </location>
</feature>
<evidence type="ECO:0000256" key="1">
    <source>
        <dbReference type="ARBA" id="ARBA00022729"/>
    </source>
</evidence>
<organism evidence="7 8">
    <name type="scientific">Candidatus Uhrbacteria bacterium CG10_big_fil_rev_8_21_14_0_10_48_16</name>
    <dbReference type="NCBI Taxonomy" id="1975038"/>
    <lineage>
        <taxon>Bacteria</taxon>
        <taxon>Candidatus Uhriibacteriota</taxon>
    </lineage>
</organism>
<dbReference type="SMART" id="SM00089">
    <property type="entry name" value="PKD"/>
    <property type="match status" value="1"/>
</dbReference>
<dbReference type="InterPro" id="IPR013783">
    <property type="entry name" value="Ig-like_fold"/>
</dbReference>
<dbReference type="SUPFAM" id="SSF103647">
    <property type="entry name" value="TSP type-3 repeat"/>
    <property type="match status" value="1"/>
</dbReference>
<feature type="compositionally biased region" description="Acidic residues" evidence="3">
    <location>
        <begin position="153"/>
        <end position="176"/>
    </location>
</feature>
<dbReference type="GO" id="GO:0007155">
    <property type="term" value="P:cell adhesion"/>
    <property type="evidence" value="ECO:0007669"/>
    <property type="project" value="InterPro"/>
</dbReference>
<reference evidence="8" key="1">
    <citation type="submission" date="2017-09" db="EMBL/GenBank/DDBJ databases">
        <title>Depth-based differentiation of microbial function through sediment-hosted aquifers and enrichment of novel symbionts in the deep terrestrial subsurface.</title>
        <authorList>
            <person name="Probst A.J."/>
            <person name="Ladd B."/>
            <person name="Jarett J.K."/>
            <person name="Geller-Mcgrath D.E."/>
            <person name="Sieber C.M.K."/>
            <person name="Emerson J.B."/>
            <person name="Anantharaman K."/>
            <person name="Thomas B.C."/>
            <person name="Malmstrom R."/>
            <person name="Stieglmeier M."/>
            <person name="Klingl A."/>
            <person name="Woyke T."/>
            <person name="Ryan C.M."/>
            <person name="Banfield J.F."/>
        </authorList>
    </citation>
    <scope>NUCLEOTIDE SEQUENCE [LARGE SCALE GENOMIC DNA]</scope>
</reference>
<gene>
    <name evidence="7" type="ORF">COV05_03965</name>
</gene>
<evidence type="ECO:0000313" key="7">
    <source>
        <dbReference type="EMBL" id="PJE76496.1"/>
    </source>
</evidence>
<dbReference type="InterPro" id="IPR028974">
    <property type="entry name" value="TSP_type-3_rpt"/>
</dbReference>
<feature type="domain" description="PKD" evidence="6">
    <location>
        <begin position="284"/>
        <end position="346"/>
    </location>
</feature>
<dbReference type="Gene3D" id="2.60.40.10">
    <property type="entry name" value="Immunoglobulins"/>
    <property type="match status" value="1"/>
</dbReference>
<evidence type="ECO:0000256" key="5">
    <source>
        <dbReference type="SAM" id="SignalP"/>
    </source>
</evidence>
<accession>A0A2M8LGH0</accession>
<protein>
    <recommendedName>
        <fullName evidence="6">PKD domain-containing protein</fullName>
    </recommendedName>
</protein>
<evidence type="ECO:0000256" key="3">
    <source>
        <dbReference type="SAM" id="MobiDB-lite"/>
    </source>
</evidence>
<sequence>MKRFLFIIALAFFPYPAHATADLAIGQTDIFFSHDPLVAGDQVRIYATVNNVGDEDVSGYVSFYQGATLLDDPVVISLLKDGNPEEVYVDFIVPSSKFNILAMIRGTDPTDVNMANDSAVTQILYPIIDDDRDGVANDEDNCISVSNASQLDTDGDGQGDACDPDDDNDGISDEVEAELHTSPTTVDSDGDGVDDSDDAYPNDPQRTEIEVTTEDSPEQAKAEVPSTDAFKRIVEEVAKSIKESSSEPERVEANVPEEKEALVLEEIHISPNAIFRYGQDDWNTFTFDVLSVLDTSMVYVWDFGDGVTSSKSSVQHTYNSSGAYTVTLTMTDGAGIVSNETTTVFVPFFHLENTIILVSLALLVVLLLVGIGFFVALGKKKRQ</sequence>
<dbReference type="InterPro" id="IPR003367">
    <property type="entry name" value="Thrombospondin_3-like_rpt"/>
</dbReference>
<feature type="signal peptide" evidence="5">
    <location>
        <begin position="1"/>
        <end position="19"/>
    </location>
</feature>
<dbReference type="SUPFAM" id="SSF49299">
    <property type="entry name" value="PKD domain"/>
    <property type="match status" value="1"/>
</dbReference>
<dbReference type="Gene3D" id="4.10.1080.10">
    <property type="entry name" value="TSP type-3 repeat"/>
    <property type="match status" value="1"/>
</dbReference>
<comment type="caution">
    <text evidence="7">The sequence shown here is derived from an EMBL/GenBank/DDBJ whole genome shotgun (WGS) entry which is preliminary data.</text>
</comment>
<dbReference type="CDD" id="cd00146">
    <property type="entry name" value="PKD"/>
    <property type="match status" value="1"/>
</dbReference>
<dbReference type="InterPro" id="IPR022409">
    <property type="entry name" value="PKD/Chitinase_dom"/>
</dbReference>
<evidence type="ECO:0000256" key="4">
    <source>
        <dbReference type="SAM" id="Phobius"/>
    </source>
</evidence>
<dbReference type="Pfam" id="PF18911">
    <property type="entry name" value="PKD_4"/>
    <property type="match status" value="1"/>
</dbReference>
<evidence type="ECO:0000259" key="6">
    <source>
        <dbReference type="PROSITE" id="PS50093"/>
    </source>
</evidence>
<dbReference type="AlphaFoldDB" id="A0A2M8LGH0"/>
<dbReference type="InterPro" id="IPR000601">
    <property type="entry name" value="PKD_dom"/>
</dbReference>
<feature type="region of interest" description="Disordered" evidence="3">
    <location>
        <begin position="146"/>
        <end position="226"/>
    </location>
</feature>
<dbReference type="PANTHER" id="PTHR10199:SF100">
    <property type="entry name" value="THROMBOSPONDIN, ISOFORM A"/>
    <property type="match status" value="1"/>
</dbReference>
<keyword evidence="4" id="KW-0812">Transmembrane</keyword>
<dbReference type="GO" id="GO:0005509">
    <property type="term" value="F:calcium ion binding"/>
    <property type="evidence" value="ECO:0007669"/>
    <property type="project" value="InterPro"/>
</dbReference>
<feature type="chain" id="PRO_5014883142" description="PKD domain-containing protein" evidence="5">
    <location>
        <begin position="20"/>
        <end position="383"/>
    </location>
</feature>
<evidence type="ECO:0000256" key="2">
    <source>
        <dbReference type="ARBA" id="ARBA00022837"/>
    </source>
</evidence>
<dbReference type="InterPro" id="IPR035986">
    <property type="entry name" value="PKD_dom_sf"/>
</dbReference>
<dbReference type="Proteomes" id="UP000231436">
    <property type="component" value="Unassembled WGS sequence"/>
</dbReference>
<keyword evidence="4" id="KW-1133">Transmembrane helix</keyword>
<keyword evidence="2" id="KW-0106">Calcium</keyword>
<dbReference type="PANTHER" id="PTHR10199">
    <property type="entry name" value="THROMBOSPONDIN"/>
    <property type="match status" value="1"/>
</dbReference>
<evidence type="ECO:0000313" key="8">
    <source>
        <dbReference type="Proteomes" id="UP000231436"/>
    </source>
</evidence>
<feature type="compositionally biased region" description="Acidic residues" evidence="3">
    <location>
        <begin position="188"/>
        <end position="200"/>
    </location>
</feature>
<dbReference type="PROSITE" id="PS50093">
    <property type="entry name" value="PKD"/>
    <property type="match status" value="1"/>
</dbReference>
<keyword evidence="4" id="KW-0472">Membrane</keyword>
<name>A0A2M8LGH0_9BACT</name>
<dbReference type="EMBL" id="PFEU01000018">
    <property type="protein sequence ID" value="PJE76496.1"/>
    <property type="molecule type" value="Genomic_DNA"/>
</dbReference>
<keyword evidence="1 5" id="KW-0732">Signal</keyword>